<dbReference type="SMART" id="SM00248">
    <property type="entry name" value="ANK"/>
    <property type="match status" value="13"/>
</dbReference>
<dbReference type="Pfam" id="PF12796">
    <property type="entry name" value="Ank_2"/>
    <property type="match status" value="4"/>
</dbReference>
<feature type="region of interest" description="Disordered" evidence="2">
    <location>
        <begin position="1"/>
        <end position="49"/>
    </location>
</feature>
<dbReference type="OMA" id="WHENGRR"/>
<dbReference type="PANTHER" id="PTHR43662:SF2">
    <property type="entry name" value="DUF1996 DOMAIN-CONTAINING PROTEIN"/>
    <property type="match status" value="1"/>
</dbReference>
<dbReference type="InterPro" id="IPR029058">
    <property type="entry name" value="AB_hydrolase_fold"/>
</dbReference>
<dbReference type="SUPFAM" id="SSF53474">
    <property type="entry name" value="alpha/beta-Hydrolases"/>
    <property type="match status" value="1"/>
</dbReference>
<feature type="repeat" description="ANK" evidence="1">
    <location>
        <begin position="753"/>
        <end position="785"/>
    </location>
</feature>
<feature type="domain" description="DUF1996" evidence="3">
    <location>
        <begin position="1252"/>
        <end position="1509"/>
    </location>
</feature>
<dbReference type="PANTHER" id="PTHR43662">
    <property type="match status" value="1"/>
</dbReference>
<dbReference type="OrthoDB" id="74764at2759"/>
<dbReference type="HOGENOM" id="CLU_245542_0_0_1"/>
<evidence type="ECO:0000313" key="5">
    <source>
        <dbReference type="Proteomes" id="UP000028545"/>
    </source>
</evidence>
<feature type="repeat" description="ANK" evidence="1">
    <location>
        <begin position="720"/>
        <end position="752"/>
    </location>
</feature>
<dbReference type="Proteomes" id="UP000028545">
    <property type="component" value="Unassembled WGS sequence"/>
</dbReference>
<reference evidence="4 5" key="1">
    <citation type="journal article" date="2014" name="Genome Announc.">
        <title>Draft genome sequence of the pathogenic fungus Scedosporium apiospermum.</title>
        <authorList>
            <person name="Vandeputte P."/>
            <person name="Ghamrawi S."/>
            <person name="Rechenmann M."/>
            <person name="Iltis A."/>
            <person name="Giraud S."/>
            <person name="Fleury M."/>
            <person name="Thornton C."/>
            <person name="Delhaes L."/>
            <person name="Meyer W."/>
            <person name="Papon N."/>
            <person name="Bouchara J.P."/>
        </authorList>
    </citation>
    <scope>NUCLEOTIDE SEQUENCE [LARGE SCALE GENOMIC DNA]</scope>
    <source>
        <strain evidence="4 5">IHEM 14462</strain>
    </source>
</reference>
<dbReference type="Gene3D" id="3.40.50.1820">
    <property type="entry name" value="alpha/beta hydrolase"/>
    <property type="match status" value="1"/>
</dbReference>
<feature type="compositionally biased region" description="Basic and acidic residues" evidence="2">
    <location>
        <begin position="16"/>
        <end position="30"/>
    </location>
</feature>
<evidence type="ECO:0000256" key="2">
    <source>
        <dbReference type="SAM" id="MobiDB-lite"/>
    </source>
</evidence>
<dbReference type="SUPFAM" id="SSF48403">
    <property type="entry name" value="Ankyrin repeat"/>
    <property type="match status" value="2"/>
</dbReference>
<dbReference type="KEGG" id="sapo:SAPIO_CDS6899"/>
<protein>
    <recommendedName>
        <fullName evidence="3">DUF1996 domain-containing protein</fullName>
    </recommendedName>
</protein>
<dbReference type="RefSeq" id="XP_016641513.1">
    <property type="nucleotide sequence ID" value="XM_016788876.1"/>
</dbReference>
<dbReference type="PROSITE" id="PS50297">
    <property type="entry name" value="ANK_REP_REGION"/>
    <property type="match status" value="5"/>
</dbReference>
<accession>A0A084G302</accession>
<keyword evidence="1" id="KW-0040">ANK repeat</keyword>
<feature type="repeat" description="ANK" evidence="1">
    <location>
        <begin position="687"/>
        <end position="719"/>
    </location>
</feature>
<feature type="repeat" description="ANK" evidence="1">
    <location>
        <begin position="1047"/>
        <end position="1068"/>
    </location>
</feature>
<dbReference type="GeneID" id="27725971"/>
<gene>
    <name evidence="4" type="ORF">SAPIO_CDS6899</name>
</gene>
<dbReference type="VEuPathDB" id="FungiDB:SAPIO_CDS6899"/>
<name>A0A084G302_PSEDA</name>
<evidence type="ECO:0000256" key="1">
    <source>
        <dbReference type="PROSITE-ProRule" id="PRU00023"/>
    </source>
</evidence>
<organism evidence="4 5">
    <name type="scientific">Pseudallescheria apiosperma</name>
    <name type="common">Scedosporium apiospermum</name>
    <dbReference type="NCBI Taxonomy" id="563466"/>
    <lineage>
        <taxon>Eukaryota</taxon>
        <taxon>Fungi</taxon>
        <taxon>Dikarya</taxon>
        <taxon>Ascomycota</taxon>
        <taxon>Pezizomycotina</taxon>
        <taxon>Sordariomycetes</taxon>
        <taxon>Hypocreomycetidae</taxon>
        <taxon>Microascales</taxon>
        <taxon>Microascaceae</taxon>
        <taxon>Scedosporium</taxon>
    </lineage>
</organism>
<dbReference type="Pfam" id="PF09362">
    <property type="entry name" value="DUF1996"/>
    <property type="match status" value="1"/>
</dbReference>
<proteinExistence type="predicted"/>
<dbReference type="Gene3D" id="1.25.40.20">
    <property type="entry name" value="Ankyrin repeat-containing domain"/>
    <property type="match status" value="2"/>
</dbReference>
<sequence>MAEEQHINPAITEADSAEKGKRAIHSDPHDGGSSAADSAKEQDPVRDTLFPGRDTRGLRILHTPEESVIDIIFIHGLTGDSFRTWHHKSGTYWPVDLLRKDMSDARILTFGYDADVTKFLSKDGKVGNGNLRTHAATLVAEVGALRRANDAFRPIILVTHSLGGLVSQKALCISAEAPEEHHKQLDQCTIGLFFLGTPHRGSDLADYAVVISKILALADRQLNKRTLGVLRPDSEVLSDIRASFGMWLRRNHERCSVVCFFEEHSTPGVGFIVDKVSATIEGYLPIPIPAGHRDMPKFGQSEDAGYQRIVQNLSLMVERMNAMPKDDEPEVFEQDMGGIKARAREKPGSDGLDQVDRFLELLAFSDMGERQAGIEHPSGQTCKWLLTHPIYEGWHENGRRDVEEFVRQAFAKESAGIDEIIKSLESEIIKGANGSFQWTKLVTSRAVSMYRDGEGGDAIRDMIDSVHDNLSAIYEGIVKALLDRSPSLSYRLFNWLCFAFSPPSIPQLRAALNAKPLRPINDNLVGHSPALICFAEDAQETLSNMTARVGEWSRSLVGLEIRSKSVLELFFEAMEGPVLLDHLFEAKVQSSHDIAYLRRPLNSLASSPALKECVLDPAAYAATRFEDSVLLSTVLSFYPESDLPLARQDEFGQTLLTIAAGNGYLKTVHYILEHYPSTVSVNDPGFHGRSALSSAAGGGHLEIIDALLEHGADLEFRDYGSCTALLLATNQGHLSVVKRLVERGADLTAQDCEGYTALTRACIGGHEEVVRYLIEKGVDVNEPNNNGETPLYLSCLWGHEALGLFLESRGAILGDVSLDILVTQLHQASQKGDISALDFILKIAIPSWRKTRKESGLEEERYAIIKFPSSRNPFHAALIRDDPEVLRRLCDEILADGNSGFNTKVGSGGRLLRMAVTELAPKCISLLVKHFGHDINDKDALGDTFLHRLIRFGSQDREDKVAETAGTLLECGIDTSVINRNGFSALMLAAVLESDLFPLLAMSDKVDPNIQTERGTTLLYAARLDDARYVEMLLEREDILPEIGLPSGFSPLHAAACEGQDEIAELLLADRKRAKRVADCEDRNGVTPLSAAARSGHLTIVKMLVETGLVEVDHPDANGRTPLSNAAECAAWNDKALLDQIKNCDYAGIMEFLCNQEGVDINSRDISGCTPLDWAFESLSRRKQSAGRVSNVLFDRSDFKIKVNEAKMAWPTRMLVALVALLAQDASAQTGSARGSDFLRFGCSQLVVERTDPLVNPGMMPTPHMHQVVGGDSFNITMDPNTIDPPATSRCTSCKMSEDFSNYWTASIYFRSPENGTFKRVPQMANGRLNGTLLEQEGGLTVYYMRPFGGRNKKTTAFQPGFRMLTGDPMLRTKPAGSLTRCHRCLAASERTMGGSGAPCASGDTAEFPRKPCPGGIRATVIFPSCWDGKNLDSPDHMSHVAFQPGSALAGDQCPSTHPVRIPQVMYEIMYDTSGFANPEYYKDGSQPLVYSFGDTTGYGQHGDYLFGWEGDALQRAMDALGTNCWSETCPAIKLQSGEDAINCRKGQQYMEDIGDGWLTELPGGPEVL</sequence>
<evidence type="ECO:0000259" key="3">
    <source>
        <dbReference type="Pfam" id="PF09362"/>
    </source>
</evidence>
<dbReference type="InterPro" id="IPR002110">
    <property type="entry name" value="Ankyrin_rpt"/>
</dbReference>
<dbReference type="EMBL" id="JOWA01000108">
    <property type="protein sequence ID" value="KEZ41714.1"/>
    <property type="molecule type" value="Genomic_DNA"/>
</dbReference>
<feature type="repeat" description="ANK" evidence="1">
    <location>
        <begin position="1084"/>
        <end position="1108"/>
    </location>
</feature>
<comment type="caution">
    <text evidence="4">The sequence shown here is derived from an EMBL/GenBank/DDBJ whole genome shotgun (WGS) entry which is preliminary data.</text>
</comment>
<dbReference type="InterPro" id="IPR036770">
    <property type="entry name" value="Ankyrin_rpt-contain_sf"/>
</dbReference>
<dbReference type="PROSITE" id="PS50088">
    <property type="entry name" value="ANK_REPEAT"/>
    <property type="match status" value="5"/>
</dbReference>
<keyword evidence="5" id="KW-1185">Reference proteome</keyword>
<dbReference type="InterPro" id="IPR018535">
    <property type="entry name" value="DUF1996"/>
</dbReference>
<evidence type="ECO:0000313" key="4">
    <source>
        <dbReference type="EMBL" id="KEZ41714.1"/>
    </source>
</evidence>